<comment type="caution">
    <text evidence="1">The sequence shown here is derived from an EMBL/GenBank/DDBJ whole genome shotgun (WGS) entry which is preliminary data.</text>
</comment>
<reference evidence="1 2" key="1">
    <citation type="submission" date="2023-03" db="EMBL/GenBank/DDBJ databases">
        <title>Bacillus Genome Sequencing.</title>
        <authorList>
            <person name="Dunlap C."/>
        </authorList>
    </citation>
    <scope>NUCLEOTIDE SEQUENCE [LARGE SCALE GENOMIC DNA]</scope>
    <source>
        <strain evidence="1 2">B-23453</strain>
    </source>
</reference>
<keyword evidence="2" id="KW-1185">Reference proteome</keyword>
<name>A0ABU6MJ07_9BACI</name>
<gene>
    <name evidence="1" type="ORF">P4T90_11200</name>
</gene>
<dbReference type="Proteomes" id="UP001341444">
    <property type="component" value="Unassembled WGS sequence"/>
</dbReference>
<dbReference type="EMBL" id="JARMAB010000013">
    <property type="protein sequence ID" value="MED1203638.1"/>
    <property type="molecule type" value="Genomic_DNA"/>
</dbReference>
<sequence length="265" mass="30638">MLSEEVLHSFNLNGKIIPLLGGQNTSVRVNNAVLKPVEDVTQSFEWLLMVLNNIKPKGYRLSKPIRSSKGTFVSSGWVCTKFERGEEVKGRIKEKLQVSRLFHYDLSNINIRDDFSQTDNPWVIAHRIAWQKDELPMEIHNEIRKIINGLIQKLRLKEHYNLQLVHADLSGNILFDDVLYPLIIDFSPTIAPVEYAEAILVCDCIAWQGSMVSEIELLPKHTNNKEMIMRAVIFRLAVEAIFSKDKLDRFIDQYNLFKPIIDYID</sequence>
<accession>A0ABU6MJ07</accession>
<evidence type="ECO:0008006" key="3">
    <source>
        <dbReference type="Google" id="ProtNLM"/>
    </source>
</evidence>
<protein>
    <recommendedName>
        <fullName evidence="3">Aminoglycoside phosphotransferase domain-containing protein</fullName>
    </recommendedName>
</protein>
<dbReference type="RefSeq" id="WP_066271366.1">
    <property type="nucleotide sequence ID" value="NZ_JARMAB010000013.1"/>
</dbReference>
<organism evidence="1 2">
    <name type="scientific">Heyndrickxia acidicola</name>
    <dbReference type="NCBI Taxonomy" id="209389"/>
    <lineage>
        <taxon>Bacteria</taxon>
        <taxon>Bacillati</taxon>
        <taxon>Bacillota</taxon>
        <taxon>Bacilli</taxon>
        <taxon>Bacillales</taxon>
        <taxon>Bacillaceae</taxon>
        <taxon>Heyndrickxia</taxon>
    </lineage>
</organism>
<evidence type="ECO:0000313" key="1">
    <source>
        <dbReference type="EMBL" id="MED1203638.1"/>
    </source>
</evidence>
<proteinExistence type="predicted"/>
<evidence type="ECO:0000313" key="2">
    <source>
        <dbReference type="Proteomes" id="UP001341444"/>
    </source>
</evidence>